<keyword evidence="8" id="KW-1185">Reference proteome</keyword>
<comment type="catalytic activity">
    <reaction evidence="6">
        <text>N(2)-acetyl-L-ornithine + L-glutamate = N-acetyl-L-glutamate + L-ornithine</text>
        <dbReference type="Rhea" id="RHEA:15349"/>
        <dbReference type="ChEBI" id="CHEBI:29985"/>
        <dbReference type="ChEBI" id="CHEBI:44337"/>
        <dbReference type="ChEBI" id="CHEBI:46911"/>
        <dbReference type="ChEBI" id="CHEBI:57805"/>
        <dbReference type="EC" id="2.3.1.35"/>
    </reaction>
</comment>
<feature type="binding site" evidence="6">
    <location>
        <position position="177"/>
    </location>
    <ligand>
        <name>substrate</name>
    </ligand>
</feature>
<dbReference type="Gene3D" id="3.10.20.340">
    <property type="entry name" value="ArgJ beta chain, C-terminal domain"/>
    <property type="match status" value="1"/>
</dbReference>
<evidence type="ECO:0000256" key="6">
    <source>
        <dbReference type="HAMAP-Rule" id="MF_01106"/>
    </source>
</evidence>
<comment type="function">
    <text evidence="6">Catalyzes two activities which are involved in the cyclic version of arginine biosynthesis: the synthesis of N-acetylglutamate from glutamate and acetyl-CoA as the acetyl donor, and of ornithine by transacetylation between N(2)-acetylornithine and glutamate.</text>
</comment>
<evidence type="ECO:0000256" key="2">
    <source>
        <dbReference type="ARBA" id="ARBA00011475"/>
    </source>
</evidence>
<evidence type="ECO:0000256" key="1">
    <source>
        <dbReference type="ARBA" id="ARBA00006774"/>
    </source>
</evidence>
<dbReference type="EMBL" id="JAUDCK010000001">
    <property type="protein sequence ID" value="MDM8194797.1"/>
    <property type="molecule type" value="Genomic_DNA"/>
</dbReference>
<accession>A0ABT7UF67</accession>
<dbReference type="InterPro" id="IPR002813">
    <property type="entry name" value="Arg_biosynth_ArgJ"/>
</dbReference>
<sequence length="405" mass="43866">MFKDIDGGVCAPLGFQASGIHCGIRKNKSKKDLSLIVSDVMCHCASTYTQNKVKGAPIYVTQQHLKNLEAKAIICNSGNANTCNPNGIEIADQICQLCGNELHIDANDIVVASTGVIGQPLSLTPFQNHMSDLINALSTKGSQDACEGIMTTDTVKKEYAVEFELNGKTCHIGAIAKGSGMIHPNMATMLAFVTSDVAISKEMLNEVIHEVVDDTFNMVSVDGDTSTNDMLTLMCNGLAQNQEITQKDENYQCFKKALMYICTCLSQAIAKDGEGATKLLTCNVLHAKTKKDAKIVAKSVITSSLLKAAMFGEDANWGRILCAIGYSDADYDIQKIDVDFKSKKGKICVCQNGGGYPFSEEEAAQILSEDEIEIIIDLHDGDDQATAWGCDLTYDYVKINGDYRT</sequence>
<dbReference type="NCBIfam" id="TIGR00120">
    <property type="entry name" value="ArgJ"/>
    <property type="match status" value="1"/>
</dbReference>
<keyword evidence="6" id="KW-0511">Multifunctional enzyme</keyword>
<evidence type="ECO:0000313" key="8">
    <source>
        <dbReference type="Proteomes" id="UP001529275"/>
    </source>
</evidence>
<evidence type="ECO:0000313" key="7">
    <source>
        <dbReference type="EMBL" id="MDM8194797.1"/>
    </source>
</evidence>
<proteinExistence type="inferred from homology"/>
<dbReference type="InterPro" id="IPR016117">
    <property type="entry name" value="ArgJ-like_dom_sf"/>
</dbReference>
<dbReference type="CDD" id="cd02152">
    <property type="entry name" value="OAT"/>
    <property type="match status" value="1"/>
</dbReference>
<comment type="caution">
    <text evidence="7">The sequence shown here is derived from an EMBL/GenBank/DDBJ whole genome shotgun (WGS) entry which is preliminary data.</text>
</comment>
<organism evidence="7 8">
    <name type="scientific">Massilimicrobiota timonensis</name>
    <dbReference type="NCBI Taxonomy" id="1776392"/>
    <lineage>
        <taxon>Bacteria</taxon>
        <taxon>Bacillati</taxon>
        <taxon>Bacillota</taxon>
        <taxon>Erysipelotrichia</taxon>
        <taxon>Erysipelotrichales</taxon>
        <taxon>Erysipelotrichaceae</taxon>
        <taxon>Massilimicrobiota</taxon>
    </lineage>
</organism>
<name>A0ABT7UF67_9FIRM</name>
<evidence type="ECO:0000256" key="4">
    <source>
        <dbReference type="ARBA" id="ARBA00022813"/>
    </source>
</evidence>
<comment type="pathway">
    <text evidence="6">Amino-acid biosynthesis; L-arginine biosynthesis; N(2)-acetyl-L-ornithine from L-glutamate: step 1/4.</text>
</comment>
<keyword evidence="6" id="KW-0028">Amino-acid biosynthesis</keyword>
<feature type="site" description="Involved in the stabilization of negative charge on the oxyanion by the formation of the oxyanion hole" evidence="6">
    <location>
        <position position="115"/>
    </location>
</feature>
<feature type="binding site" evidence="6">
    <location>
        <position position="274"/>
    </location>
    <ligand>
        <name>substrate</name>
    </ligand>
</feature>
<keyword evidence="3 6" id="KW-0808">Transferase</keyword>
<keyword evidence="4 6" id="KW-0068">Autocatalytic cleavage</keyword>
<feature type="site" description="Involved in the stabilization of negative charge on the oxyanion by the formation of the oxyanion hole" evidence="6">
    <location>
        <position position="114"/>
    </location>
</feature>
<dbReference type="NCBIfam" id="NF003802">
    <property type="entry name" value="PRK05388.1"/>
    <property type="match status" value="1"/>
</dbReference>
<comment type="subunit">
    <text evidence="2 6">Heterotetramer of two alpha and two beta chains.</text>
</comment>
<feature type="binding site" evidence="6">
    <location>
        <position position="400"/>
    </location>
    <ligand>
        <name>substrate</name>
    </ligand>
</feature>
<feature type="site" description="Cleavage; by autolysis" evidence="6">
    <location>
        <begin position="187"/>
        <end position="188"/>
    </location>
</feature>
<comment type="pathway">
    <text evidence="6">Amino-acid biosynthesis; L-arginine biosynthesis; L-ornithine and N-acetyl-L-glutamate from L-glutamate and N(2)-acetyl-L-ornithine (cyclic): step 1/1.</text>
</comment>
<gene>
    <name evidence="6 7" type="primary">argJ</name>
    <name evidence="7" type="ORF">QUV98_00450</name>
</gene>
<feature type="active site" description="Nucleophile" evidence="6">
    <location>
        <position position="188"/>
    </location>
</feature>
<dbReference type="Pfam" id="PF01960">
    <property type="entry name" value="ArgJ"/>
    <property type="match status" value="1"/>
</dbReference>
<feature type="binding site" evidence="6">
    <location>
        <position position="188"/>
    </location>
    <ligand>
        <name>substrate</name>
    </ligand>
</feature>
<dbReference type="InterPro" id="IPR042195">
    <property type="entry name" value="ArgJ_beta_C"/>
</dbReference>
<evidence type="ECO:0000256" key="5">
    <source>
        <dbReference type="ARBA" id="ARBA00023315"/>
    </source>
</evidence>
<protein>
    <recommendedName>
        <fullName evidence="6">Arginine biosynthesis bifunctional protein ArgJ</fullName>
    </recommendedName>
    <domain>
        <recommendedName>
            <fullName evidence="6">Glutamate N-acetyltransferase</fullName>
            <ecNumber evidence="6">2.3.1.35</ecNumber>
        </recommendedName>
        <alternativeName>
            <fullName evidence="6">Ornithine acetyltransferase</fullName>
            <shortName evidence="6">OATase</shortName>
        </alternativeName>
        <alternativeName>
            <fullName evidence="6">Ornithine transacetylase</fullName>
        </alternativeName>
    </domain>
    <domain>
        <recommendedName>
            <fullName evidence="6">Amino-acid acetyltransferase</fullName>
            <ecNumber evidence="6">2.3.1.1</ecNumber>
        </recommendedName>
        <alternativeName>
            <fullName evidence="6">N-acetylglutamate synthase</fullName>
            <shortName evidence="6">AGSase</shortName>
        </alternativeName>
    </domain>
    <component>
        <recommendedName>
            <fullName evidence="6">Arginine biosynthesis bifunctional protein ArgJ alpha chain</fullName>
        </recommendedName>
    </component>
    <component>
        <recommendedName>
            <fullName evidence="6">Arginine biosynthesis bifunctional protein ArgJ beta chain</fullName>
        </recommendedName>
    </component>
</protein>
<feature type="binding site" evidence="6">
    <location>
        <position position="151"/>
    </location>
    <ligand>
        <name>substrate</name>
    </ligand>
</feature>
<dbReference type="Gene3D" id="3.60.70.12">
    <property type="entry name" value="L-amino peptidase D-ALA esterase/amidase"/>
    <property type="match status" value="1"/>
</dbReference>
<dbReference type="PANTHER" id="PTHR23100">
    <property type="entry name" value="ARGININE BIOSYNTHESIS BIFUNCTIONAL PROTEIN ARGJ"/>
    <property type="match status" value="1"/>
</dbReference>
<feature type="binding site" evidence="6">
    <location>
        <position position="405"/>
    </location>
    <ligand>
        <name>substrate</name>
    </ligand>
</feature>
<dbReference type="Proteomes" id="UP001529275">
    <property type="component" value="Unassembled WGS sequence"/>
</dbReference>
<dbReference type="EC" id="2.3.1.1" evidence="6"/>
<dbReference type="RefSeq" id="WP_289527006.1">
    <property type="nucleotide sequence ID" value="NZ_JAUDCK010000001.1"/>
</dbReference>
<comment type="subcellular location">
    <subcellularLocation>
        <location evidence="6">Cytoplasm</location>
    </subcellularLocation>
</comment>
<keyword evidence="6" id="KW-0963">Cytoplasm</keyword>
<feature type="chain" id="PRO_5044940640" description="Arginine biosynthesis bifunctional protein ArgJ alpha chain" evidence="6">
    <location>
        <begin position="1"/>
        <end position="187"/>
    </location>
</feature>
<evidence type="ECO:0000256" key="3">
    <source>
        <dbReference type="ARBA" id="ARBA00022679"/>
    </source>
</evidence>
<keyword evidence="5 6" id="KW-0012">Acyltransferase</keyword>
<reference evidence="8" key="1">
    <citation type="submission" date="2023-06" db="EMBL/GenBank/DDBJ databases">
        <title>Identification and characterization of horizontal gene transfer across gut microbiota members of farm animals based on homology search.</title>
        <authorList>
            <person name="Zeman M."/>
            <person name="Kubasova T."/>
            <person name="Jahodarova E."/>
            <person name="Nykrynova M."/>
            <person name="Rychlik I."/>
        </authorList>
    </citation>
    <scope>NUCLEOTIDE SEQUENCE [LARGE SCALE GENOMIC DNA]</scope>
    <source>
        <strain evidence="8">ET341</strain>
    </source>
</reference>
<dbReference type="GO" id="GO:0004358">
    <property type="term" value="F:L-glutamate N-acetyltransferase activity, acting on acetyl-L-ornithine as donor"/>
    <property type="evidence" value="ECO:0007669"/>
    <property type="project" value="UniProtKB-EC"/>
</dbReference>
<dbReference type="HAMAP" id="MF_01106">
    <property type="entry name" value="ArgJ"/>
    <property type="match status" value="1"/>
</dbReference>
<dbReference type="PANTHER" id="PTHR23100:SF0">
    <property type="entry name" value="ARGININE BIOSYNTHESIS BIFUNCTIONAL PROTEIN ARGJ, MITOCHONDRIAL"/>
    <property type="match status" value="1"/>
</dbReference>
<dbReference type="EC" id="2.3.1.35" evidence="6"/>
<keyword evidence="6" id="KW-0055">Arginine biosynthesis</keyword>
<feature type="chain" id="PRO_5044940639" description="Arginine biosynthesis bifunctional protein ArgJ beta chain" evidence="6">
    <location>
        <begin position="188"/>
        <end position="405"/>
    </location>
</feature>
<comment type="similarity">
    <text evidence="1 6">Belongs to the ArgJ family.</text>
</comment>
<dbReference type="SUPFAM" id="SSF56266">
    <property type="entry name" value="DmpA/ArgJ-like"/>
    <property type="match status" value="1"/>
</dbReference>
<comment type="catalytic activity">
    <reaction evidence="6">
        <text>L-glutamate + acetyl-CoA = N-acetyl-L-glutamate + CoA + H(+)</text>
        <dbReference type="Rhea" id="RHEA:24292"/>
        <dbReference type="ChEBI" id="CHEBI:15378"/>
        <dbReference type="ChEBI" id="CHEBI:29985"/>
        <dbReference type="ChEBI" id="CHEBI:44337"/>
        <dbReference type="ChEBI" id="CHEBI:57287"/>
        <dbReference type="ChEBI" id="CHEBI:57288"/>
        <dbReference type="EC" id="2.3.1.1"/>
    </reaction>
</comment>